<name>A0A8S8ZX52_SORMA</name>
<reference evidence="1 2" key="1">
    <citation type="submission" date="2017-07" db="EMBL/GenBank/DDBJ databases">
        <title>Genome sequence of the Sordaria macrospora wild type strain R19027.</title>
        <authorList>
            <person name="Nowrousian M."/>
            <person name="Teichert I."/>
            <person name="Kueck U."/>
        </authorList>
    </citation>
    <scope>NUCLEOTIDE SEQUENCE [LARGE SCALE GENOMIC DNA]</scope>
    <source>
        <strain evidence="1 2">R19027</strain>
        <tissue evidence="1">Mycelium</tissue>
    </source>
</reference>
<dbReference type="VEuPathDB" id="FungiDB:SMAC_12737"/>
<comment type="caution">
    <text evidence="1">The sequence shown here is derived from an EMBL/GenBank/DDBJ whole genome shotgun (WGS) entry which is preliminary data.</text>
</comment>
<accession>A0A8S8ZX52</accession>
<protein>
    <submittedName>
        <fullName evidence="1">Uncharacterized protein</fullName>
    </submittedName>
</protein>
<organism evidence="1 2">
    <name type="scientific">Sordaria macrospora</name>
    <dbReference type="NCBI Taxonomy" id="5147"/>
    <lineage>
        <taxon>Eukaryota</taxon>
        <taxon>Fungi</taxon>
        <taxon>Dikarya</taxon>
        <taxon>Ascomycota</taxon>
        <taxon>Pezizomycotina</taxon>
        <taxon>Sordariomycetes</taxon>
        <taxon>Sordariomycetidae</taxon>
        <taxon>Sordariales</taxon>
        <taxon>Sordariaceae</taxon>
        <taxon>Sordaria</taxon>
    </lineage>
</organism>
<gene>
    <name evidence="1" type="ORF">SMACR_12737</name>
</gene>
<dbReference type="EMBL" id="NMPR01000042">
    <property type="protein sequence ID" value="KAA8633151.1"/>
    <property type="molecule type" value="Genomic_DNA"/>
</dbReference>
<evidence type="ECO:0000313" key="1">
    <source>
        <dbReference type="EMBL" id="KAA8633151.1"/>
    </source>
</evidence>
<dbReference type="Proteomes" id="UP000433876">
    <property type="component" value="Unassembled WGS sequence"/>
</dbReference>
<sequence length="123" mass="13872">MIRIVKPWCTKWVQPAAQNRVSSDIPKSLYIAWELGDESLFTSRLAEIAVKAQMEGDILVFKDSSSSNPHPKGINLEVEDHLDPPDILDLIYEIRKAVIEKMMAPLNADLEARAKYTPYCANS</sequence>
<proteinExistence type="predicted"/>
<dbReference type="AlphaFoldDB" id="A0A8S8ZX52"/>
<evidence type="ECO:0000313" key="2">
    <source>
        <dbReference type="Proteomes" id="UP000433876"/>
    </source>
</evidence>